<feature type="transmembrane region" description="Helical" evidence="1">
    <location>
        <begin position="82"/>
        <end position="104"/>
    </location>
</feature>
<feature type="transmembrane region" description="Helical" evidence="1">
    <location>
        <begin position="51"/>
        <end position="76"/>
    </location>
</feature>
<protein>
    <submittedName>
        <fullName evidence="2">Phage holin family protein</fullName>
    </submittedName>
</protein>
<dbReference type="EMBL" id="CP121208">
    <property type="protein sequence ID" value="WFM83180.1"/>
    <property type="molecule type" value="Genomic_DNA"/>
</dbReference>
<keyword evidence="1" id="KW-1133">Transmembrane helix</keyword>
<dbReference type="InterPro" id="IPR009937">
    <property type="entry name" value="Phage_holin_3_6"/>
</dbReference>
<evidence type="ECO:0000313" key="2">
    <source>
        <dbReference type="EMBL" id="WFM83180.1"/>
    </source>
</evidence>
<dbReference type="Proteomes" id="UP001215216">
    <property type="component" value="Chromosome"/>
</dbReference>
<accession>A0ABY8FZL3</accession>
<dbReference type="Pfam" id="PF07332">
    <property type="entry name" value="Phage_holin_3_6"/>
    <property type="match status" value="1"/>
</dbReference>
<reference evidence="2 3" key="1">
    <citation type="submission" date="2023-03" db="EMBL/GenBank/DDBJ databases">
        <title>Complete genome of Arcanobacterium canis strain DSM 25104 isolated in 2010 from a canine otitis externa in Germany.</title>
        <authorList>
            <person name="Borowiak M."/>
            <person name="Kreitlow A."/>
            <person name="Malorny B."/>
            <person name="Laemmler C."/>
            <person name="Prenger-Berninghoff E."/>
            <person name="Ploetz M."/>
            <person name="Abdulmawjood A."/>
        </authorList>
    </citation>
    <scope>NUCLEOTIDE SEQUENCE [LARGE SCALE GENOMIC DNA]</scope>
    <source>
        <strain evidence="2 3">DSM 25104</strain>
    </source>
</reference>
<name>A0ABY8FZL3_9ACTO</name>
<keyword evidence="1" id="KW-0472">Membrane</keyword>
<keyword evidence="3" id="KW-1185">Reference proteome</keyword>
<keyword evidence="1" id="KW-0812">Transmembrane</keyword>
<evidence type="ECO:0000256" key="1">
    <source>
        <dbReference type="SAM" id="Phobius"/>
    </source>
</evidence>
<sequence>MTLENNPKQGSSIGELVAKITAQFSALVRDELKYATVQLQAKVTKLGIGGALLAVVGVLAFYLLTLLLGAAVAGFAKIMPVWAAFLTVAGIVLLIMVILTLLALAKFKSSKQNVVDPKAGLIKDVDAVKKGFTK</sequence>
<organism evidence="2 3">
    <name type="scientific">Arcanobacterium canis</name>
    <dbReference type="NCBI Taxonomy" id="999183"/>
    <lineage>
        <taxon>Bacteria</taxon>
        <taxon>Bacillati</taxon>
        <taxon>Actinomycetota</taxon>
        <taxon>Actinomycetes</taxon>
        <taxon>Actinomycetales</taxon>
        <taxon>Actinomycetaceae</taxon>
        <taxon>Arcanobacterium</taxon>
    </lineage>
</organism>
<dbReference type="RefSeq" id="WP_278012605.1">
    <property type="nucleotide sequence ID" value="NZ_CP121208.1"/>
</dbReference>
<gene>
    <name evidence="2" type="ORF">P7079_07255</name>
</gene>
<proteinExistence type="predicted"/>
<evidence type="ECO:0000313" key="3">
    <source>
        <dbReference type="Proteomes" id="UP001215216"/>
    </source>
</evidence>